<gene>
    <name evidence="2" type="ORF">E5Z02_32180</name>
</gene>
<reference evidence="2 3" key="1">
    <citation type="submission" date="2019-04" db="EMBL/GenBank/DDBJ databases">
        <title>Streptomyces rhizosphaericola sp. nov., an actinobacterium isolated from the wheat rhizosphere.</title>
        <authorList>
            <person name="Vargas Hoyos H.A."/>
            <person name="Santos S.N."/>
            <person name="Genuario D.B."/>
            <person name="Melo I.S."/>
            <person name="Da Silva L.J."/>
            <person name="Da Silva F.S.P."/>
            <person name="Zucchi T.D."/>
        </authorList>
    </citation>
    <scope>NUCLEOTIDE SEQUENCE [LARGE SCALE GENOMIC DNA]</scope>
    <source>
        <strain evidence="2 3">1AS2c</strain>
    </source>
</reference>
<protein>
    <submittedName>
        <fullName evidence="2">Uncharacterized protein</fullName>
    </submittedName>
</protein>
<feature type="region of interest" description="Disordered" evidence="1">
    <location>
        <begin position="1"/>
        <end position="59"/>
    </location>
</feature>
<organism evidence="2 3">
    <name type="scientific">Streptomyces rhizosphaericola</name>
    <dbReference type="NCBI Taxonomy" id="2564098"/>
    <lineage>
        <taxon>Bacteria</taxon>
        <taxon>Bacillati</taxon>
        <taxon>Actinomycetota</taxon>
        <taxon>Actinomycetes</taxon>
        <taxon>Kitasatosporales</taxon>
        <taxon>Streptomycetaceae</taxon>
        <taxon>Streptomyces</taxon>
    </lineage>
</organism>
<evidence type="ECO:0000313" key="3">
    <source>
        <dbReference type="Proteomes" id="UP000306274"/>
    </source>
</evidence>
<comment type="caution">
    <text evidence="2">The sequence shown here is derived from an EMBL/GenBank/DDBJ whole genome shotgun (WGS) entry which is preliminary data.</text>
</comment>
<dbReference type="EMBL" id="SRZK01000630">
    <property type="protein sequence ID" value="TGY97269.1"/>
    <property type="molecule type" value="Genomic_DNA"/>
</dbReference>
<proteinExistence type="predicted"/>
<dbReference type="Proteomes" id="UP000306274">
    <property type="component" value="Unassembled WGS sequence"/>
</dbReference>
<keyword evidence="3" id="KW-1185">Reference proteome</keyword>
<name>A0ABY2P5X1_9ACTN</name>
<dbReference type="RefSeq" id="WP_136017667.1">
    <property type="nucleotide sequence ID" value="NZ_JBLLLO010000024.1"/>
</dbReference>
<feature type="compositionally biased region" description="Basic and acidic residues" evidence="1">
    <location>
        <begin position="13"/>
        <end position="27"/>
    </location>
</feature>
<evidence type="ECO:0000256" key="1">
    <source>
        <dbReference type="SAM" id="MobiDB-lite"/>
    </source>
</evidence>
<evidence type="ECO:0000313" key="2">
    <source>
        <dbReference type="EMBL" id="TGY97269.1"/>
    </source>
</evidence>
<sequence length="59" mass="5936">MADSGDRAGPSPDGRDDDSAGHGDRDGGPGPVPHGHADDPAHLRCVLSQTTPAAPPQRS</sequence>
<accession>A0ABY2P5X1</accession>